<evidence type="ECO:0000313" key="2">
    <source>
        <dbReference type="EMBL" id="AGB17536.1"/>
    </source>
</evidence>
<gene>
    <name evidence="2" type="ordered locus">Halru_2967</name>
</gene>
<dbReference type="EMBL" id="CP003050">
    <property type="protein sequence ID" value="AGB17536.1"/>
    <property type="molecule type" value="Genomic_DNA"/>
</dbReference>
<protein>
    <submittedName>
        <fullName evidence="2">Uncharacterized protein</fullName>
    </submittedName>
</protein>
<accession>L0IH22</accession>
<keyword evidence="3" id="KW-1185">Reference proteome</keyword>
<dbReference type="AlphaFoldDB" id="L0IH22"/>
<sequence>MSQYVLSPLDGSDCEFAGPADGFPSVLADEVTALHVVDLMSGRVAPVGSSDRDAECDEGIRPTPAGWRKARPRRWVNPKPGALRFASGPDGNRPP</sequence>
<reference evidence="2" key="1">
    <citation type="submission" date="2011-09" db="EMBL/GenBank/DDBJ databases">
        <title>Complete sequence of Halovivax ruber XH-70.</title>
        <authorList>
            <consortium name="US DOE Joint Genome Institute"/>
            <person name="Lucas S."/>
            <person name="Han J."/>
            <person name="Lapidus A."/>
            <person name="Cheng J.-F."/>
            <person name="Goodwin L."/>
            <person name="Pitluck S."/>
            <person name="Peters L."/>
            <person name="Mikhailova N."/>
            <person name="Davenport K."/>
            <person name="Detter J.C."/>
            <person name="Han C."/>
            <person name="Tapia R."/>
            <person name="Land M."/>
            <person name="Hauser L."/>
            <person name="Kyrpides N."/>
            <person name="Ivanova N."/>
            <person name="Pagani I."/>
            <person name="Sproer C."/>
            <person name="Anderson I."/>
            <person name="Woyke T."/>
        </authorList>
    </citation>
    <scope>NUCLEOTIDE SEQUENCE</scope>
    <source>
        <strain evidence="2">XH-70</strain>
    </source>
</reference>
<dbReference type="HOGENOM" id="CLU_2366135_0_0_2"/>
<evidence type="ECO:0000256" key="1">
    <source>
        <dbReference type="SAM" id="MobiDB-lite"/>
    </source>
</evidence>
<evidence type="ECO:0000313" key="3">
    <source>
        <dbReference type="Proteomes" id="UP000010846"/>
    </source>
</evidence>
<proteinExistence type="predicted"/>
<dbReference type="KEGG" id="hru:Halru_2967"/>
<feature type="region of interest" description="Disordered" evidence="1">
    <location>
        <begin position="47"/>
        <end position="73"/>
    </location>
</feature>
<name>L0IH22_HALRX</name>
<dbReference type="Proteomes" id="UP000010846">
    <property type="component" value="Chromosome"/>
</dbReference>
<dbReference type="RefSeq" id="WP_015302122.1">
    <property type="nucleotide sequence ID" value="NC_019964.1"/>
</dbReference>
<dbReference type="GeneID" id="14378039"/>
<organism evidence="2 3">
    <name type="scientific">Halovivax ruber (strain DSM 18193 / JCM 13892 / XH-70)</name>
    <dbReference type="NCBI Taxonomy" id="797302"/>
    <lineage>
        <taxon>Archaea</taxon>
        <taxon>Methanobacteriati</taxon>
        <taxon>Methanobacteriota</taxon>
        <taxon>Stenosarchaea group</taxon>
        <taxon>Halobacteria</taxon>
        <taxon>Halobacteriales</taxon>
        <taxon>Natrialbaceae</taxon>
        <taxon>Halovivax</taxon>
    </lineage>
</organism>